<protein>
    <submittedName>
        <fullName evidence="1">Uncharacterized protein</fullName>
    </submittedName>
</protein>
<accession>A0A7S3N9L4</accession>
<reference evidence="1" key="1">
    <citation type="submission" date="2021-01" db="EMBL/GenBank/DDBJ databases">
        <authorList>
            <person name="Corre E."/>
            <person name="Pelletier E."/>
            <person name="Niang G."/>
            <person name="Scheremetjew M."/>
            <person name="Finn R."/>
            <person name="Kale V."/>
            <person name="Holt S."/>
            <person name="Cochrane G."/>
            <person name="Meng A."/>
            <person name="Brown T."/>
            <person name="Cohen L."/>
        </authorList>
    </citation>
    <scope>NUCLEOTIDE SEQUENCE</scope>
    <source>
        <strain evidence="1">FSP1.4</strain>
    </source>
</reference>
<organism evidence="1">
    <name type="scientific">Euplotes harpa</name>
    <dbReference type="NCBI Taxonomy" id="151035"/>
    <lineage>
        <taxon>Eukaryota</taxon>
        <taxon>Sar</taxon>
        <taxon>Alveolata</taxon>
        <taxon>Ciliophora</taxon>
        <taxon>Intramacronucleata</taxon>
        <taxon>Spirotrichea</taxon>
        <taxon>Hypotrichia</taxon>
        <taxon>Euplotida</taxon>
        <taxon>Euplotidae</taxon>
        <taxon>Euplotes</taxon>
    </lineage>
</organism>
<name>A0A7S3N9L4_9SPIT</name>
<proteinExistence type="predicted"/>
<sequence length="159" mass="18772">MSNSGIQRSSDDYENLKGSKYGFEKYMTTKYYKNLTQSQFANRSDAQAFETGFRRESLNPAVNLMRLRQRLATTDAIAARYTPVQRDWLRLSLEKVGSKVWKYKFNYMFKFAFLYKLYSEIKHLNYLKRTTVLPGFTEFIHFQQIVMWSAASVVAICLF</sequence>
<dbReference type="EMBL" id="HBII01018257">
    <property type="protein sequence ID" value="CAE0348845.1"/>
    <property type="molecule type" value="Transcribed_RNA"/>
</dbReference>
<dbReference type="AlphaFoldDB" id="A0A7S3N9L4"/>
<evidence type="ECO:0000313" key="1">
    <source>
        <dbReference type="EMBL" id="CAE0348845.1"/>
    </source>
</evidence>
<gene>
    <name evidence="1" type="ORF">EHAR0213_LOCUS7757</name>
</gene>